<organism evidence="2 3">
    <name type="scientific">Embleya scabrispora</name>
    <dbReference type="NCBI Taxonomy" id="159449"/>
    <lineage>
        <taxon>Bacteria</taxon>
        <taxon>Bacillati</taxon>
        <taxon>Actinomycetota</taxon>
        <taxon>Actinomycetes</taxon>
        <taxon>Kitasatosporales</taxon>
        <taxon>Streptomycetaceae</taxon>
        <taxon>Embleya</taxon>
    </lineage>
</organism>
<evidence type="ECO:0008006" key="4">
    <source>
        <dbReference type="Google" id="ProtNLM"/>
    </source>
</evidence>
<evidence type="ECO:0000256" key="1">
    <source>
        <dbReference type="SAM" id="MobiDB-lite"/>
    </source>
</evidence>
<dbReference type="STRING" id="159449.B4N89_46050"/>
<gene>
    <name evidence="2" type="ORF">B4N89_46050</name>
</gene>
<accession>A0A1T3NJD2</accession>
<proteinExistence type="predicted"/>
<dbReference type="Proteomes" id="UP000190037">
    <property type="component" value="Unassembled WGS sequence"/>
</dbReference>
<dbReference type="EMBL" id="MWQN01000005">
    <property type="protein sequence ID" value="OPC76838.1"/>
    <property type="molecule type" value="Genomic_DNA"/>
</dbReference>
<keyword evidence="3" id="KW-1185">Reference proteome</keyword>
<dbReference type="AlphaFoldDB" id="A0A1T3NJD2"/>
<evidence type="ECO:0000313" key="2">
    <source>
        <dbReference type="EMBL" id="OPC76838.1"/>
    </source>
</evidence>
<name>A0A1T3NJD2_9ACTN</name>
<sequence>MTDTSPQAPVEQVVTGRVMPPEPLAAVGRFHDSSAAVEELQRLRFALRRTHADIVVWVVRGGPGLCGYASSRKALAALLDVGSSQVQRVMDYALVVERLAAAAGATTIEEIRGIAAATSAGPASTLLKPQLPALVDEILRRAGRDDVDQAMLIGEVVPGVLDAATRAARSGVPERSRKEAGVDTPAPAAPSDARVVEAHLPEQVVDRPAPVDRGEWRVAEPAQAVSVCPHCGGELG</sequence>
<protein>
    <recommendedName>
        <fullName evidence="4">DUF222 domain-containing protein</fullName>
    </recommendedName>
</protein>
<reference evidence="2 3" key="1">
    <citation type="submission" date="2017-03" db="EMBL/GenBank/DDBJ databases">
        <title>Draft genome sequence of Streptomyces scabrisporus NF3, endophyte isolated from Amphipterygium adstringens.</title>
        <authorList>
            <person name="Vazquez M."/>
            <person name="Ceapa C.D."/>
            <person name="Rodriguez Luna D."/>
            <person name="Sanchez Esquivel S."/>
        </authorList>
    </citation>
    <scope>NUCLEOTIDE SEQUENCE [LARGE SCALE GENOMIC DNA]</scope>
    <source>
        <strain evidence="2 3">NF3</strain>
    </source>
</reference>
<dbReference type="RefSeq" id="WP_078982686.1">
    <property type="nucleotide sequence ID" value="NZ_MWQN01000005.1"/>
</dbReference>
<feature type="region of interest" description="Disordered" evidence="1">
    <location>
        <begin position="168"/>
        <end position="192"/>
    </location>
</feature>
<evidence type="ECO:0000313" key="3">
    <source>
        <dbReference type="Proteomes" id="UP000190037"/>
    </source>
</evidence>
<comment type="caution">
    <text evidence="2">The sequence shown here is derived from an EMBL/GenBank/DDBJ whole genome shotgun (WGS) entry which is preliminary data.</text>
</comment>
<feature type="compositionally biased region" description="Basic and acidic residues" evidence="1">
    <location>
        <begin position="172"/>
        <end position="181"/>
    </location>
</feature>